<dbReference type="InterPro" id="IPR029063">
    <property type="entry name" value="SAM-dependent_MTases_sf"/>
</dbReference>
<sequence length="310" mass="34763">MVTDSLAHPRLYVSPEDDARQDIEVGDFRGRSLLLAQPGAKVLEIGAGYAPLFRKADGYDVRIIDHLPTAALIEKYRGLGVDTSRIEQVDHVWHGEPIPELVGGRRFDIVYASHVVEHSTDLVAFLTGAMEVLEETGAIVLLVPDKRYCFDYFQPMTDTAKVLADAHRKATRHSFESLYREEMQVVAQQSGAQHIAWWPGPVSDFQLMRSDPRARLASTRAHVAGTDYVDAHEYFFIPSTFNLIVDELNFLGVLPLRLSLLTRARGCEFMAVLTRAPLGRMTAEEFLAAKRILALRAVREQLEAFREVSG</sequence>
<reference evidence="1 2" key="1">
    <citation type="submission" date="2020-08" db="EMBL/GenBank/DDBJ databases">
        <title>Genomic Encyclopedia of Type Strains, Phase IV (KMG-IV): sequencing the most valuable type-strain genomes for metagenomic binning, comparative biology and taxonomic classification.</title>
        <authorList>
            <person name="Goeker M."/>
        </authorList>
    </citation>
    <scope>NUCLEOTIDE SEQUENCE [LARGE SCALE GENOMIC DNA]</scope>
    <source>
        <strain evidence="1 2">DSM 19979</strain>
    </source>
</reference>
<proteinExistence type="predicted"/>
<gene>
    <name evidence="1" type="ORF">GGQ83_000497</name>
</gene>
<evidence type="ECO:0000313" key="2">
    <source>
        <dbReference type="Proteomes" id="UP000553193"/>
    </source>
</evidence>
<dbReference type="SUPFAM" id="SSF53335">
    <property type="entry name" value="S-adenosyl-L-methionine-dependent methyltransferases"/>
    <property type="match status" value="1"/>
</dbReference>
<keyword evidence="2" id="KW-1185">Reference proteome</keyword>
<dbReference type="Proteomes" id="UP000553193">
    <property type="component" value="Unassembled WGS sequence"/>
</dbReference>
<accession>A0A840A760</accession>
<evidence type="ECO:0000313" key="1">
    <source>
        <dbReference type="EMBL" id="MBB3897071.1"/>
    </source>
</evidence>
<protein>
    <submittedName>
        <fullName evidence="1">2-polyprenyl-3-methyl-5-hydroxy-6-metoxy-1, 4-benzoquinol methylase</fullName>
    </submittedName>
</protein>
<dbReference type="GO" id="GO:0008168">
    <property type="term" value="F:methyltransferase activity"/>
    <property type="evidence" value="ECO:0007669"/>
    <property type="project" value="UniProtKB-KW"/>
</dbReference>
<name>A0A840A760_9PROT</name>
<dbReference type="Pfam" id="PF13489">
    <property type="entry name" value="Methyltransf_23"/>
    <property type="match status" value="1"/>
</dbReference>
<comment type="caution">
    <text evidence="1">The sequence shown here is derived from an EMBL/GenBank/DDBJ whole genome shotgun (WGS) entry which is preliminary data.</text>
</comment>
<keyword evidence="1" id="KW-0808">Transferase</keyword>
<organism evidence="1 2">
    <name type="scientific">Roseococcus suduntuyensis</name>
    <dbReference type="NCBI Taxonomy" id="455361"/>
    <lineage>
        <taxon>Bacteria</taxon>
        <taxon>Pseudomonadati</taxon>
        <taxon>Pseudomonadota</taxon>
        <taxon>Alphaproteobacteria</taxon>
        <taxon>Acetobacterales</taxon>
        <taxon>Roseomonadaceae</taxon>
        <taxon>Roseococcus</taxon>
    </lineage>
</organism>
<dbReference type="RefSeq" id="WP_184382014.1">
    <property type="nucleotide sequence ID" value="NZ_JACIDJ010000001.1"/>
</dbReference>
<dbReference type="Gene3D" id="3.40.50.150">
    <property type="entry name" value="Vaccinia Virus protein VP39"/>
    <property type="match status" value="1"/>
</dbReference>
<dbReference type="AlphaFoldDB" id="A0A840A760"/>
<keyword evidence="1" id="KW-0489">Methyltransferase</keyword>
<dbReference type="GO" id="GO:0032259">
    <property type="term" value="P:methylation"/>
    <property type="evidence" value="ECO:0007669"/>
    <property type="project" value="UniProtKB-KW"/>
</dbReference>
<dbReference type="EMBL" id="JACIDJ010000001">
    <property type="protein sequence ID" value="MBB3897071.1"/>
    <property type="molecule type" value="Genomic_DNA"/>
</dbReference>